<accession>A0A8T2LD93</accession>
<dbReference type="AlphaFoldDB" id="A0A8T2LD93"/>
<sequence>MALHPSELHGEHTKIRGLSMLSLEINSCCLRTSCLIALCPPLTCRSSYFSGYTVLMGLCIPCCWPRNP</sequence>
<reference evidence="1 2" key="1">
    <citation type="submission" date="2021-07" db="EMBL/GenBank/DDBJ databases">
        <authorList>
            <person name="Imarazene B."/>
            <person name="Zahm M."/>
            <person name="Klopp C."/>
            <person name="Cabau C."/>
            <person name="Beille S."/>
            <person name="Jouanno E."/>
            <person name="Castinel A."/>
            <person name="Lluch J."/>
            <person name="Gil L."/>
            <person name="Kuchtly C."/>
            <person name="Lopez Roques C."/>
            <person name="Donnadieu C."/>
            <person name="Parrinello H."/>
            <person name="Journot L."/>
            <person name="Du K."/>
            <person name="Schartl M."/>
            <person name="Retaux S."/>
            <person name="Guiguen Y."/>
        </authorList>
    </citation>
    <scope>NUCLEOTIDE SEQUENCE [LARGE SCALE GENOMIC DNA]</scope>
    <source>
        <strain evidence="1">Pach_M1</strain>
        <tissue evidence="1">Testis</tissue>
    </source>
</reference>
<protein>
    <submittedName>
        <fullName evidence="1">Uncharacterized protein</fullName>
    </submittedName>
</protein>
<dbReference type="Proteomes" id="UP000752171">
    <property type="component" value="Unassembled WGS sequence"/>
</dbReference>
<evidence type="ECO:0000313" key="2">
    <source>
        <dbReference type="Proteomes" id="UP000752171"/>
    </source>
</evidence>
<organism evidence="1 2">
    <name type="scientific">Astyanax mexicanus</name>
    <name type="common">Blind cave fish</name>
    <name type="synonym">Astyanax fasciatus mexicanus</name>
    <dbReference type="NCBI Taxonomy" id="7994"/>
    <lineage>
        <taxon>Eukaryota</taxon>
        <taxon>Metazoa</taxon>
        <taxon>Chordata</taxon>
        <taxon>Craniata</taxon>
        <taxon>Vertebrata</taxon>
        <taxon>Euteleostomi</taxon>
        <taxon>Actinopterygii</taxon>
        <taxon>Neopterygii</taxon>
        <taxon>Teleostei</taxon>
        <taxon>Ostariophysi</taxon>
        <taxon>Characiformes</taxon>
        <taxon>Characoidei</taxon>
        <taxon>Acestrorhamphidae</taxon>
        <taxon>Acestrorhamphinae</taxon>
        <taxon>Astyanax</taxon>
    </lineage>
</organism>
<comment type="caution">
    <text evidence="1">The sequence shown here is derived from an EMBL/GenBank/DDBJ whole genome shotgun (WGS) entry which is preliminary data.</text>
</comment>
<proteinExistence type="predicted"/>
<evidence type="ECO:0000313" key="1">
    <source>
        <dbReference type="EMBL" id="KAG9266901.1"/>
    </source>
</evidence>
<dbReference type="EMBL" id="JAICCE010000016">
    <property type="protein sequence ID" value="KAG9266901.1"/>
    <property type="molecule type" value="Genomic_DNA"/>
</dbReference>
<gene>
    <name evidence="1" type="ORF">AMEX_G19566</name>
</gene>
<name>A0A8T2LD93_ASTMX</name>